<evidence type="ECO:0000259" key="2">
    <source>
        <dbReference type="Pfam" id="PF13550"/>
    </source>
</evidence>
<gene>
    <name evidence="4" type="ORF">YH63_020830</name>
</gene>
<reference evidence="4" key="1">
    <citation type="submission" date="2019-04" db="EMBL/GenBank/DDBJ databases">
        <title>Whole genome sequencing of cave bacteria.</title>
        <authorList>
            <person name="Gan H.M."/>
            <person name="Barton H."/>
            <person name="Savka M.A."/>
        </authorList>
    </citation>
    <scope>NUCLEOTIDE SEQUENCE [LARGE SCALE GENOMIC DNA]</scope>
    <source>
        <strain evidence="4">LC387</strain>
    </source>
</reference>
<dbReference type="OrthoDB" id="8445115at2"/>
<dbReference type="InterPro" id="IPR017853">
    <property type="entry name" value="GH"/>
</dbReference>
<evidence type="ECO:0000259" key="1">
    <source>
        <dbReference type="Pfam" id="PF13547"/>
    </source>
</evidence>
<accession>A0A4U6BSV4</accession>
<dbReference type="InterPro" id="IPR032876">
    <property type="entry name" value="J_dom"/>
</dbReference>
<feature type="domain" description="GTA TIM-barrel-like" evidence="1">
    <location>
        <begin position="424"/>
        <end position="721"/>
    </location>
</feature>
<evidence type="ECO:0000259" key="3">
    <source>
        <dbReference type="Pfam" id="PF23666"/>
    </source>
</evidence>
<evidence type="ECO:0000313" key="5">
    <source>
        <dbReference type="Proteomes" id="UP000034832"/>
    </source>
</evidence>
<dbReference type="Pfam" id="PF13547">
    <property type="entry name" value="GTA_TIM"/>
    <property type="match status" value="1"/>
</dbReference>
<keyword evidence="5" id="KW-1185">Reference proteome</keyword>
<dbReference type="CDD" id="cd19607">
    <property type="entry name" value="GTA_TIM-barrel-like"/>
    <property type="match status" value="1"/>
</dbReference>
<name>A0A4U6BSV4_9BRAD</name>
<feature type="domain" description="Rcc01698-like C-terminal" evidence="3">
    <location>
        <begin position="1033"/>
        <end position="1131"/>
    </location>
</feature>
<dbReference type="Pfam" id="PF23666">
    <property type="entry name" value="Rcc01698_C"/>
    <property type="match status" value="1"/>
</dbReference>
<dbReference type="Pfam" id="PF13550">
    <property type="entry name" value="Phage-tail_3"/>
    <property type="match status" value="1"/>
</dbReference>
<dbReference type="Gene3D" id="3.20.20.80">
    <property type="entry name" value="Glycosidases"/>
    <property type="match status" value="1"/>
</dbReference>
<evidence type="ECO:0000313" key="4">
    <source>
        <dbReference type="EMBL" id="TKT73672.1"/>
    </source>
</evidence>
<dbReference type="Proteomes" id="UP000034832">
    <property type="component" value="Unassembled WGS sequence"/>
</dbReference>
<dbReference type="InterPro" id="IPR025195">
    <property type="entry name" value="GTA_TIM_dom"/>
</dbReference>
<sequence length="1286" mass="135872">MAALVLSVAGGAAGAVFGPAGAIAGRIAGALVGNMIDRSLFAEDRSVQGPRLADLDVMASTEGAPIPRVYGRARLSGQVIWATRLEEVVSTRTEGGSGGGKGGIGGGGGGTATTTTYSYYANFAVGLCEGEIGHVGRIWADGKPLDISGLNVRVHRGGEDQAADDLIVAKEGAGNAPAYRGLAYVVFERLPLADFGNRIPQLSFEIVRPIGQLEQMTRAVTLIPGATEFGYETSAVVRVLGPGQSAPENRHVTSAAANVIASLDDLQATCPNIERVAIVVAWFGNDLRAGTCTVRPCVDNAIKVTSGGTWSVAGLSRASATVVSSVEGRPAYGGTPSDDSLRHLIAELKARGLKITFYPFLMMDIPAGNTLTDPWTGAASQPVYPWRGRITCSPAPGVVGSPDGTGTAATQIANFFSGGGVSGWNYRRMILHYADLAESCGGVDAFLIGSELKALTRVRSASGVYPAVNALATLASDVKAVVGADTVVTYGADWTEYGAHVVGGEVRFPLDPLWASSAIDAIGIDYYAPLSDWRDDAGHFDASLATSIHDRDYLAANLNGGEAYDWYYADDAARAAQTRAPITDGLGKPWIYRPKDLWNWWANPHIERVGGVELGSATAWTPRSKPIWLTEVGCPAVDKGANQPSAFPDARSIEGTSPYFSNGQRDDLIQRRYIEAIIGAFDPAFGADALNPVSPVYGGRMVDVSGLHLWTWDARPYPVFPAAVDVWSDGPNWQTGHWLTGRLGAAPLDALVGAILNDADVADARTDNLRESCDGYVVDRPMSPRAMIDPLAMAYAFDATVAGGELTFIQRGAAPVAEIAEDELVDPQKGALARLTRGQETELPREVSFGFTDGAADYRRSAVTSRRLVGGSNRMLHSDFAVITDDAAATRRADIWLQDLWAGRESIAFSLGMKALPLTPGDVIGVTINARRRLFEISELVDTTSRQIKARSIDPEVFSVPLFAPRVKPPAIPPALGPVQALVLDLPGIDSSEPPVLTRLAIFADPWPGSVTVWRSTDGLSFEKAATAFVPSIIGETLDALPVGPTGRWDRGGEMRVALYGGALASVTDARVLDGANAAAVLNAAGTWEILQFANAELVGDKTYKLSRLLRGQAGSEYAIADPLPAGSPFVLLDDHVVTIARGLGALDRAIDLRIVATGRSHDDPSALALTLTPQPTALMPLSPVHVKASREGGGIRVSWIRRTRRDGDNWGVEVPLGEDAEAYTLDILSGASVVRSIPCTVPSALYASADELADFGAPLTVLHGRVSQMSSTVGRGHPSEFTLTL</sequence>
<proteinExistence type="predicted"/>
<dbReference type="InterPro" id="IPR056490">
    <property type="entry name" value="Rcc01698_C"/>
</dbReference>
<dbReference type="STRING" id="211460.YH63_20580"/>
<protein>
    <recommendedName>
        <fullName evidence="6">Host specificity protein</fullName>
    </recommendedName>
</protein>
<dbReference type="EMBL" id="LBIA02000001">
    <property type="protein sequence ID" value="TKT73672.1"/>
    <property type="molecule type" value="Genomic_DNA"/>
</dbReference>
<evidence type="ECO:0008006" key="6">
    <source>
        <dbReference type="Google" id="ProtNLM"/>
    </source>
</evidence>
<organism evidence="4 5">
    <name type="scientific">Afipia massiliensis</name>
    <dbReference type="NCBI Taxonomy" id="211460"/>
    <lineage>
        <taxon>Bacteria</taxon>
        <taxon>Pseudomonadati</taxon>
        <taxon>Pseudomonadota</taxon>
        <taxon>Alphaproteobacteria</taxon>
        <taxon>Hyphomicrobiales</taxon>
        <taxon>Nitrobacteraceae</taxon>
        <taxon>Afipia</taxon>
    </lineage>
</organism>
<feature type="domain" description="Tip attachment protein J" evidence="2">
    <location>
        <begin position="779"/>
        <end position="940"/>
    </location>
</feature>
<comment type="caution">
    <text evidence="4">The sequence shown here is derived from an EMBL/GenBank/DDBJ whole genome shotgun (WGS) entry which is preliminary data.</text>
</comment>
<dbReference type="SUPFAM" id="SSF51445">
    <property type="entry name" value="(Trans)glycosidases"/>
    <property type="match status" value="1"/>
</dbReference>
<dbReference type="RefSeq" id="WP_046830181.1">
    <property type="nucleotide sequence ID" value="NZ_LBIA02000001.1"/>
</dbReference>